<gene>
    <name evidence="2" type="ORF">HAX54_051362</name>
</gene>
<sequence length="76" mass="8145">ASPAHLAARRPGAAQIDRLHSLGIGFVFNDLDDDDTTDKEQAKVDADLEFTDDEDDSRLGKALAPAGDEDDSEMEG</sequence>
<feature type="non-terminal residue" evidence="2">
    <location>
        <position position="76"/>
    </location>
</feature>
<proteinExistence type="predicted"/>
<keyword evidence="3" id="KW-1185">Reference proteome</keyword>
<evidence type="ECO:0000313" key="3">
    <source>
        <dbReference type="Proteomes" id="UP000823775"/>
    </source>
</evidence>
<evidence type="ECO:0000313" key="2">
    <source>
        <dbReference type="EMBL" id="MCE3051987.1"/>
    </source>
</evidence>
<dbReference type="EMBL" id="JACEIK010009124">
    <property type="protein sequence ID" value="MCE3051987.1"/>
    <property type="molecule type" value="Genomic_DNA"/>
</dbReference>
<feature type="compositionally biased region" description="Acidic residues" evidence="1">
    <location>
        <begin position="67"/>
        <end position="76"/>
    </location>
</feature>
<accession>A0ABS8WPI4</accession>
<dbReference type="Proteomes" id="UP000823775">
    <property type="component" value="Unassembled WGS sequence"/>
</dbReference>
<reference evidence="2 3" key="1">
    <citation type="journal article" date="2021" name="BMC Genomics">
        <title>Datura genome reveals duplications of psychoactive alkaloid biosynthetic genes and high mutation rate following tissue culture.</title>
        <authorList>
            <person name="Rajewski A."/>
            <person name="Carter-House D."/>
            <person name="Stajich J."/>
            <person name="Litt A."/>
        </authorList>
    </citation>
    <scope>NUCLEOTIDE SEQUENCE [LARGE SCALE GENOMIC DNA]</scope>
    <source>
        <strain evidence="2">AR-01</strain>
    </source>
</reference>
<comment type="caution">
    <text evidence="2">The sequence shown here is derived from an EMBL/GenBank/DDBJ whole genome shotgun (WGS) entry which is preliminary data.</text>
</comment>
<name>A0ABS8WPI4_DATST</name>
<feature type="compositionally biased region" description="Acidic residues" evidence="1">
    <location>
        <begin position="47"/>
        <end position="56"/>
    </location>
</feature>
<feature type="non-terminal residue" evidence="2">
    <location>
        <position position="1"/>
    </location>
</feature>
<evidence type="ECO:0000256" key="1">
    <source>
        <dbReference type="SAM" id="MobiDB-lite"/>
    </source>
</evidence>
<organism evidence="2 3">
    <name type="scientific">Datura stramonium</name>
    <name type="common">Jimsonweed</name>
    <name type="synonym">Common thornapple</name>
    <dbReference type="NCBI Taxonomy" id="4076"/>
    <lineage>
        <taxon>Eukaryota</taxon>
        <taxon>Viridiplantae</taxon>
        <taxon>Streptophyta</taxon>
        <taxon>Embryophyta</taxon>
        <taxon>Tracheophyta</taxon>
        <taxon>Spermatophyta</taxon>
        <taxon>Magnoliopsida</taxon>
        <taxon>eudicotyledons</taxon>
        <taxon>Gunneridae</taxon>
        <taxon>Pentapetalae</taxon>
        <taxon>asterids</taxon>
        <taxon>lamiids</taxon>
        <taxon>Solanales</taxon>
        <taxon>Solanaceae</taxon>
        <taxon>Solanoideae</taxon>
        <taxon>Datureae</taxon>
        <taxon>Datura</taxon>
    </lineage>
</organism>
<feature type="region of interest" description="Disordered" evidence="1">
    <location>
        <begin position="44"/>
        <end position="76"/>
    </location>
</feature>
<protein>
    <submittedName>
        <fullName evidence="2">Uncharacterized protein</fullName>
    </submittedName>
</protein>